<keyword evidence="5" id="KW-0862">Zinc</keyword>
<evidence type="ECO:0000313" key="9">
    <source>
        <dbReference type="Proteomes" id="UP001501153"/>
    </source>
</evidence>
<comment type="cofactor">
    <cofactor evidence="1">
        <name>Zn(2+)</name>
        <dbReference type="ChEBI" id="CHEBI:29105"/>
    </cofactor>
</comment>
<dbReference type="Gene3D" id="3.40.1000.10">
    <property type="entry name" value="Mog1/PsbP, alpha/beta/alpha sandwich"/>
    <property type="match status" value="1"/>
</dbReference>
<feature type="domain" description="Peptidase M48" evidence="7">
    <location>
        <begin position="64"/>
        <end position="243"/>
    </location>
</feature>
<dbReference type="EMBL" id="BAABGZ010000017">
    <property type="protein sequence ID" value="GAA4354925.1"/>
    <property type="molecule type" value="Genomic_DNA"/>
</dbReference>
<dbReference type="PANTHER" id="PTHR22726:SF1">
    <property type="entry name" value="METALLOENDOPEPTIDASE OMA1, MITOCHONDRIAL"/>
    <property type="match status" value="1"/>
</dbReference>
<reference evidence="9" key="1">
    <citation type="journal article" date="2019" name="Int. J. Syst. Evol. Microbiol.">
        <title>The Global Catalogue of Microorganisms (GCM) 10K type strain sequencing project: providing services to taxonomists for standard genome sequencing and annotation.</title>
        <authorList>
            <consortium name="The Broad Institute Genomics Platform"/>
            <consortium name="The Broad Institute Genome Sequencing Center for Infectious Disease"/>
            <person name="Wu L."/>
            <person name="Ma J."/>
        </authorList>
    </citation>
    <scope>NUCLEOTIDE SEQUENCE [LARGE SCALE GENOMIC DNA]</scope>
    <source>
        <strain evidence="9">JCM 17923</strain>
    </source>
</reference>
<gene>
    <name evidence="8" type="ORF">GCM10023185_17250</name>
</gene>
<comment type="caution">
    <text evidence="8">The sequence shown here is derived from an EMBL/GenBank/DDBJ whole genome shotgun (WGS) entry which is preliminary data.</text>
</comment>
<sequence>MNTSLRLSGGALSVLLLLNSCTTNPVTGKKEVTLVSESQEVAMGQQSDPAVTAQFGLYPDKKLQNFIDDKGQKMAAISHRRNLKYQFKIVDSPVINAFAVPGGYVYFTRGIMAHFNNEAQFAGVLGHEIGHITARHTAQQQTKAIFGQVGLIGAMILSPRVAEFGQQAMQGMQLLFLKFGRDAERQSDELGVAYSSQIGYDASQMADFFQTLSREQQKSGAGAIPDFLSTHPNPEDRYNTVKRLAAEWKQKNASPSTKMVVNRDQYLKLIDGLVYGEDPKQGFVENSMFYHPELKFQFPVPQGWKHQNTPQQFQMADPAGKALLILTTAPGNSVDEATLGINKQLNLQLIDSRRTTINGFPTMVFTADQVQQDQQTGQQVAGVRVLGHVIQDGKTIYALLGVSAPADFPNYTATFTNTAAGFQRLTDADKLNRQPERIKIKTAQLSTTLAQALTQQGVPQARHEEMAILNGMQLTDRLGVGSFYKVVGR</sequence>
<keyword evidence="9" id="KW-1185">Reference proteome</keyword>
<keyword evidence="4" id="KW-0378">Hydrolase</keyword>
<evidence type="ECO:0000256" key="2">
    <source>
        <dbReference type="ARBA" id="ARBA00022670"/>
    </source>
</evidence>
<evidence type="ECO:0000256" key="4">
    <source>
        <dbReference type="ARBA" id="ARBA00022801"/>
    </source>
</evidence>
<dbReference type="RefSeq" id="WP_345235623.1">
    <property type="nucleotide sequence ID" value="NZ_BAABGZ010000017.1"/>
</dbReference>
<dbReference type="InterPro" id="IPR001915">
    <property type="entry name" value="Peptidase_M48"/>
</dbReference>
<keyword evidence="2" id="KW-0645">Protease</keyword>
<accession>A0ABP8IAT6</accession>
<evidence type="ECO:0000256" key="3">
    <source>
        <dbReference type="ARBA" id="ARBA00022723"/>
    </source>
</evidence>
<dbReference type="InterPro" id="IPR051156">
    <property type="entry name" value="Mito/Outer_Membr_Metalloprot"/>
</dbReference>
<dbReference type="GO" id="GO:0008237">
    <property type="term" value="F:metallopeptidase activity"/>
    <property type="evidence" value="ECO:0007669"/>
    <property type="project" value="UniProtKB-KW"/>
</dbReference>
<dbReference type="Gene3D" id="3.30.2010.10">
    <property type="entry name" value="Metalloproteases ('zincins'), catalytic domain"/>
    <property type="match status" value="1"/>
</dbReference>
<keyword evidence="3" id="KW-0479">Metal-binding</keyword>
<evidence type="ECO:0000256" key="5">
    <source>
        <dbReference type="ARBA" id="ARBA00022833"/>
    </source>
</evidence>
<organism evidence="8 9">
    <name type="scientific">Hymenobacter saemangeumensis</name>
    <dbReference type="NCBI Taxonomy" id="1084522"/>
    <lineage>
        <taxon>Bacteria</taxon>
        <taxon>Pseudomonadati</taxon>
        <taxon>Bacteroidota</taxon>
        <taxon>Cytophagia</taxon>
        <taxon>Cytophagales</taxon>
        <taxon>Hymenobacteraceae</taxon>
        <taxon>Hymenobacter</taxon>
    </lineage>
</organism>
<proteinExistence type="predicted"/>
<protein>
    <submittedName>
        <fullName evidence="8">M48 family metalloprotease</fullName>
    </submittedName>
</protein>
<evidence type="ECO:0000256" key="1">
    <source>
        <dbReference type="ARBA" id="ARBA00001947"/>
    </source>
</evidence>
<dbReference type="Pfam" id="PF01435">
    <property type="entry name" value="Peptidase_M48"/>
    <property type="match status" value="1"/>
</dbReference>
<evidence type="ECO:0000313" key="8">
    <source>
        <dbReference type="EMBL" id="GAA4354925.1"/>
    </source>
</evidence>
<dbReference type="CDD" id="cd07333">
    <property type="entry name" value="M48C_bepA_like"/>
    <property type="match status" value="1"/>
</dbReference>
<name>A0ABP8IAT6_9BACT</name>
<evidence type="ECO:0000256" key="6">
    <source>
        <dbReference type="ARBA" id="ARBA00023049"/>
    </source>
</evidence>
<keyword evidence="6 8" id="KW-0482">Metalloprotease</keyword>
<dbReference type="Proteomes" id="UP001501153">
    <property type="component" value="Unassembled WGS sequence"/>
</dbReference>
<evidence type="ECO:0000259" key="7">
    <source>
        <dbReference type="Pfam" id="PF01435"/>
    </source>
</evidence>
<dbReference type="PANTHER" id="PTHR22726">
    <property type="entry name" value="METALLOENDOPEPTIDASE OMA1"/>
    <property type="match status" value="1"/>
</dbReference>